<gene>
    <name evidence="1" type="ORF">KF707C_50250</name>
</gene>
<protein>
    <submittedName>
        <fullName evidence="1">Uncharacterized protein</fullName>
    </submittedName>
</protein>
<reference evidence="2" key="1">
    <citation type="submission" date="2015-05" db="EMBL/GenBank/DDBJ databases">
        <title>Draft genome sequencing of a biphenyl-degrading bacterium, Pseudomonas balearica KF707 (=NBRC110670).</title>
        <authorList>
            <person name="Kimura N."/>
            <person name="Hirose J."/>
            <person name="Watanabe T."/>
            <person name="Suenaga H."/>
            <person name="Fujihara H."/>
            <person name="Noguchi M."/>
            <person name="Hashimoto M."/>
            <person name="Shimodaira J."/>
            <person name="Tsuchikane K."/>
            <person name="Hosoyama A."/>
            <person name="Yamazoe A."/>
            <person name="Fujita N."/>
            <person name="Furukawa K."/>
        </authorList>
    </citation>
    <scope>NUCLEOTIDE SEQUENCE [LARGE SCALE GENOMIC DNA]</scope>
    <source>
        <strain evidence="2">DSM 10086 / NBRC 110670 / KF707</strain>
    </source>
</reference>
<dbReference type="AlphaFoldDB" id="A0AAD1C5M3"/>
<reference evidence="1 2" key="2">
    <citation type="journal article" date="2017" name="Int. J. Syst. Evol. Microbiol.">
        <title>Pseudomonas furukawaii sp. nov., a polychlorinated biphenyl-degrading bacterium isolated from biphenyl-contaminated soil in Japan.</title>
        <authorList>
            <person name="Kimura N."/>
            <person name="Watanabe T."/>
            <person name="Suenaga H."/>
            <person name="Fujihara H."/>
            <person name="Futagami T."/>
            <person name="Goto M."/>
            <person name="Hanada S."/>
            <person name="Hirose J."/>
        </authorList>
    </citation>
    <scope>NUCLEOTIDE SEQUENCE [LARGE SCALE GENOMIC DNA]</scope>
    <source>
        <strain evidence="2">DSM 10086 / NBRC 110670 / KF707</strain>
    </source>
</reference>
<dbReference type="KEGG" id="pfuw:KF707C_50250"/>
<keyword evidence="2" id="KW-1185">Reference proteome</keyword>
<organism evidence="1 2">
    <name type="scientific">Metapseudomonas furukawaii</name>
    <name type="common">Pseudomonas furukawaii</name>
    <dbReference type="NCBI Taxonomy" id="1149133"/>
    <lineage>
        <taxon>Bacteria</taxon>
        <taxon>Pseudomonadati</taxon>
        <taxon>Pseudomonadota</taxon>
        <taxon>Gammaproteobacteria</taxon>
        <taxon>Pseudomonadales</taxon>
        <taxon>Pseudomonadaceae</taxon>
        <taxon>Metapseudomonas</taxon>
    </lineage>
</organism>
<dbReference type="Proteomes" id="UP000218554">
    <property type="component" value="Chromosome"/>
</dbReference>
<evidence type="ECO:0000313" key="2">
    <source>
        <dbReference type="Proteomes" id="UP000218554"/>
    </source>
</evidence>
<evidence type="ECO:0000313" key="1">
    <source>
        <dbReference type="EMBL" id="BAU76713.1"/>
    </source>
</evidence>
<accession>A0AAD1C5M3</accession>
<name>A0AAD1C5M3_METFU</name>
<sequence>MGAVHGGHSCGKGQCRWLSKKLAIESGMNAGPVVAGVCRAARFATGKIMPAAGAGARHGGRGLVVF</sequence>
<proteinExistence type="predicted"/>
<dbReference type="EMBL" id="AP014862">
    <property type="protein sequence ID" value="BAU76713.1"/>
    <property type="molecule type" value="Genomic_DNA"/>
</dbReference>